<reference evidence="6" key="1">
    <citation type="submission" date="2021-01" db="EMBL/GenBank/DDBJ databases">
        <authorList>
            <person name="Corre E."/>
            <person name="Pelletier E."/>
            <person name="Niang G."/>
            <person name="Scheremetjew M."/>
            <person name="Finn R."/>
            <person name="Kale V."/>
            <person name="Holt S."/>
            <person name="Cochrane G."/>
            <person name="Meng A."/>
            <person name="Brown T."/>
            <person name="Cohen L."/>
        </authorList>
    </citation>
    <scope>NUCLEOTIDE SEQUENCE</scope>
    <source>
        <strain evidence="6">GSBS06</strain>
    </source>
</reference>
<name>A0A7S3PML9_9STRA</name>
<dbReference type="EMBL" id="HBIN01018544">
    <property type="protein sequence ID" value="CAE0444090.1"/>
    <property type="molecule type" value="Transcribed_RNA"/>
</dbReference>
<feature type="compositionally biased region" description="Basic residues" evidence="4">
    <location>
        <begin position="28"/>
        <end position="38"/>
    </location>
</feature>
<accession>A0A7S3PML9</accession>
<evidence type="ECO:0000256" key="4">
    <source>
        <dbReference type="SAM" id="MobiDB-lite"/>
    </source>
</evidence>
<gene>
    <name evidence="6" type="ORF">ASTO00021_LOCUS14144</name>
</gene>
<dbReference type="InterPro" id="IPR002073">
    <property type="entry name" value="PDEase_catalytic_dom"/>
</dbReference>
<comment type="similarity">
    <text evidence="3">Belongs to the cyclic nucleotide phosphodiesterase family.</text>
</comment>
<feature type="compositionally biased region" description="Pro residues" evidence="4">
    <location>
        <begin position="206"/>
        <end position="215"/>
    </location>
</feature>
<feature type="region of interest" description="Disordered" evidence="4">
    <location>
        <begin position="100"/>
        <end position="170"/>
    </location>
</feature>
<proteinExistence type="inferred from homology"/>
<sequence>MGASSSNGSSYTSVAASTGTNATDVYKKYKNKKKKVKKGQSDDTLPRYPRDRSRISVRVKSFVRKLNTLGKPEKIAGDEFRPQLPDVISSKNPLWMAYSSRSEEEKLPRGSEITERERDSTDLYDRTISVDTLTTQDTRNESLSSIDPDMESSDSAKNSPVSNAIPTARVDNEKEADTFINFISQLGGTPDSRLEKKEDNELRFKPTPPKHPPPKGAARAWTPEPLSFRSTQDINDVNNYYYSTLKLTHEEHIAGAVKMILSFVNEDVIRPEIMHSYPEEVQKSVENFVVSVSERYTKTSYHGFHHAVDVMQMMYLLINNFLEKKLSKAEPFFLLITSLCHDVGHQGANNAFLRQHEDDNFCQKFGSTSMLELFHVEQLCEIVDSSALFSPRLMKSHVKEEFKGLAKDLIKATDMETHKETMKQFILAVKNRRAQKLEKHRSKAFHTWSMSRTKKIVVKNDNEGLPTEYLALAMKLCDIANVIRDFEDAREWARLLTFEFEAMGTVENNDPTKLIEQQQRCEEPRIEDLAKLTLGFMVVFAIPMARSFEAVSKAASEFILTEMLMNMQTWLALVQSSADL</sequence>
<feature type="region of interest" description="Disordered" evidence="4">
    <location>
        <begin position="22"/>
        <end position="52"/>
    </location>
</feature>
<dbReference type="SUPFAM" id="SSF109604">
    <property type="entry name" value="HD-domain/PDEase-like"/>
    <property type="match status" value="1"/>
</dbReference>
<feature type="domain" description="PDEase" evidence="5">
    <location>
        <begin position="209"/>
        <end position="577"/>
    </location>
</feature>
<keyword evidence="1 3" id="KW-0479">Metal-binding</keyword>
<organism evidence="6">
    <name type="scientific">Aplanochytrium stocchinoi</name>
    <dbReference type="NCBI Taxonomy" id="215587"/>
    <lineage>
        <taxon>Eukaryota</taxon>
        <taxon>Sar</taxon>
        <taxon>Stramenopiles</taxon>
        <taxon>Bigyra</taxon>
        <taxon>Labyrinthulomycetes</taxon>
        <taxon>Thraustochytrida</taxon>
        <taxon>Thraustochytriidae</taxon>
        <taxon>Aplanochytrium</taxon>
    </lineage>
</organism>
<dbReference type="InterPro" id="IPR003607">
    <property type="entry name" value="HD/PDEase_dom"/>
</dbReference>
<dbReference type="Gene3D" id="1.10.1300.10">
    <property type="entry name" value="3'5'-cyclic nucleotide phosphodiesterase, catalytic domain"/>
    <property type="match status" value="1"/>
</dbReference>
<keyword evidence="2 3" id="KW-0378">Hydrolase</keyword>
<dbReference type="InterPro" id="IPR036971">
    <property type="entry name" value="PDEase_catalytic_dom_sf"/>
</dbReference>
<evidence type="ECO:0000256" key="1">
    <source>
        <dbReference type="ARBA" id="ARBA00022723"/>
    </source>
</evidence>
<dbReference type="EC" id="3.1.4.-" evidence="3"/>
<dbReference type="PANTHER" id="PTHR11347">
    <property type="entry name" value="CYCLIC NUCLEOTIDE PHOSPHODIESTERASE"/>
    <property type="match status" value="1"/>
</dbReference>
<dbReference type="AlphaFoldDB" id="A0A7S3PML9"/>
<evidence type="ECO:0000256" key="2">
    <source>
        <dbReference type="ARBA" id="ARBA00022801"/>
    </source>
</evidence>
<dbReference type="GO" id="GO:0046872">
    <property type="term" value="F:metal ion binding"/>
    <property type="evidence" value="ECO:0007669"/>
    <property type="project" value="UniProtKB-KW"/>
</dbReference>
<feature type="compositionally biased region" description="Polar residues" evidence="4">
    <location>
        <begin position="153"/>
        <end position="165"/>
    </location>
</feature>
<feature type="compositionally biased region" description="Polar residues" evidence="4">
    <location>
        <begin position="129"/>
        <end position="145"/>
    </location>
</feature>
<evidence type="ECO:0000313" key="6">
    <source>
        <dbReference type="EMBL" id="CAE0444090.1"/>
    </source>
</evidence>
<dbReference type="SMART" id="SM00471">
    <property type="entry name" value="HDc"/>
    <property type="match status" value="1"/>
</dbReference>
<feature type="region of interest" description="Disordered" evidence="4">
    <location>
        <begin position="184"/>
        <end position="220"/>
    </location>
</feature>
<dbReference type="InterPro" id="IPR023174">
    <property type="entry name" value="PDEase_CS"/>
</dbReference>
<dbReference type="GO" id="GO:0004114">
    <property type="term" value="F:3',5'-cyclic-nucleotide phosphodiesterase activity"/>
    <property type="evidence" value="ECO:0007669"/>
    <property type="project" value="InterPro"/>
</dbReference>
<feature type="compositionally biased region" description="Basic and acidic residues" evidence="4">
    <location>
        <begin position="101"/>
        <end position="125"/>
    </location>
</feature>
<feature type="compositionally biased region" description="Basic and acidic residues" evidence="4">
    <location>
        <begin position="192"/>
        <end position="204"/>
    </location>
</feature>
<comment type="cofactor">
    <cofactor evidence="3">
        <name>a divalent metal cation</name>
        <dbReference type="ChEBI" id="CHEBI:60240"/>
    </cofactor>
    <text evidence="3">Binds 2 divalent metal cations per subunit. Site 1 may preferentially bind zinc ions, while site 2 has a preference for magnesium and/or manganese ions.</text>
</comment>
<dbReference type="Pfam" id="PF00233">
    <property type="entry name" value="PDEase_I"/>
    <property type="match status" value="1"/>
</dbReference>
<dbReference type="CDD" id="cd00077">
    <property type="entry name" value="HDc"/>
    <property type="match status" value="1"/>
</dbReference>
<dbReference type="GO" id="GO:0007165">
    <property type="term" value="P:signal transduction"/>
    <property type="evidence" value="ECO:0007669"/>
    <property type="project" value="InterPro"/>
</dbReference>
<dbReference type="PROSITE" id="PS00126">
    <property type="entry name" value="PDEASE_I_1"/>
    <property type="match status" value="1"/>
</dbReference>
<protein>
    <recommendedName>
        <fullName evidence="3">Phosphodiesterase</fullName>
        <ecNumber evidence="3">3.1.4.-</ecNumber>
    </recommendedName>
</protein>
<evidence type="ECO:0000259" key="5">
    <source>
        <dbReference type="PROSITE" id="PS51845"/>
    </source>
</evidence>
<dbReference type="PROSITE" id="PS51845">
    <property type="entry name" value="PDEASE_I_2"/>
    <property type="match status" value="1"/>
</dbReference>
<feature type="compositionally biased region" description="Basic and acidic residues" evidence="4">
    <location>
        <begin position="39"/>
        <end position="52"/>
    </location>
</feature>
<evidence type="ECO:0000256" key="3">
    <source>
        <dbReference type="RuleBase" id="RU363067"/>
    </source>
</evidence>